<reference evidence="1 2" key="1">
    <citation type="submission" date="2024-10" db="EMBL/GenBank/DDBJ databases">
        <authorList>
            <person name="Yibar A."/>
            <person name="Saticioglu I.B."/>
            <person name="Duman M."/>
            <person name="Ajmi N."/>
            <person name="Gurler F."/>
            <person name="Ay H."/>
            <person name="Onuk E."/>
            <person name="Guler S."/>
            <person name="Romalde J.L."/>
        </authorList>
    </citation>
    <scope>NUCLEOTIDE SEQUENCE [LARGE SCALE GENOMIC DNA]</scope>
    <source>
        <strain evidence="1 2">14-MA-B</strain>
    </source>
</reference>
<dbReference type="Proteomes" id="UP001607151">
    <property type="component" value="Unassembled WGS sequence"/>
</dbReference>
<protein>
    <submittedName>
        <fullName evidence="1">Uncharacterized protein</fullName>
    </submittedName>
</protein>
<evidence type="ECO:0000313" key="1">
    <source>
        <dbReference type="EMBL" id="MFH0264239.1"/>
    </source>
</evidence>
<keyword evidence="2" id="KW-1185">Reference proteome</keyword>
<proteinExistence type="predicted"/>
<organism evidence="1 2">
    <name type="scientific">Vibrio rumoiensis</name>
    <dbReference type="NCBI Taxonomy" id="76258"/>
    <lineage>
        <taxon>Bacteria</taxon>
        <taxon>Pseudomonadati</taxon>
        <taxon>Pseudomonadota</taxon>
        <taxon>Gammaproteobacteria</taxon>
        <taxon>Vibrionales</taxon>
        <taxon>Vibrionaceae</taxon>
        <taxon>Vibrio</taxon>
    </lineage>
</organism>
<accession>A0ABW7IRL8</accession>
<dbReference type="EMBL" id="JBIHSN010000002">
    <property type="protein sequence ID" value="MFH0264239.1"/>
    <property type="molecule type" value="Genomic_DNA"/>
</dbReference>
<comment type="caution">
    <text evidence="1">The sequence shown here is derived from an EMBL/GenBank/DDBJ whole genome shotgun (WGS) entry which is preliminary data.</text>
</comment>
<name>A0ABW7IRL8_9VIBR</name>
<evidence type="ECO:0000313" key="2">
    <source>
        <dbReference type="Proteomes" id="UP001607151"/>
    </source>
</evidence>
<gene>
    <name evidence="1" type="ORF">ACGRQ9_01620</name>
</gene>
<dbReference type="RefSeq" id="WP_394608079.1">
    <property type="nucleotide sequence ID" value="NZ_JBIHSN010000002.1"/>
</dbReference>
<sequence length="19" mass="2198">MDTKRFCNQLCRTSYTSGS</sequence>